<protein>
    <submittedName>
        <fullName evidence="3">Phospholipid/glycerol acyltransferase domain-containing protein</fullName>
    </submittedName>
</protein>
<dbReference type="Proteomes" id="UP000887574">
    <property type="component" value="Unplaced"/>
</dbReference>
<keyword evidence="1" id="KW-0812">Transmembrane</keyword>
<organism evidence="2 3">
    <name type="scientific">Ditylenchus dipsaci</name>
    <dbReference type="NCBI Taxonomy" id="166011"/>
    <lineage>
        <taxon>Eukaryota</taxon>
        <taxon>Metazoa</taxon>
        <taxon>Ecdysozoa</taxon>
        <taxon>Nematoda</taxon>
        <taxon>Chromadorea</taxon>
        <taxon>Rhabditida</taxon>
        <taxon>Tylenchina</taxon>
        <taxon>Tylenchomorpha</taxon>
        <taxon>Sphaerularioidea</taxon>
        <taxon>Anguinidae</taxon>
        <taxon>Anguininae</taxon>
        <taxon>Ditylenchus</taxon>
    </lineage>
</organism>
<proteinExistence type="predicted"/>
<keyword evidence="1" id="KW-1133">Transmembrane helix</keyword>
<reference evidence="3" key="1">
    <citation type="submission" date="2022-11" db="UniProtKB">
        <authorList>
            <consortium name="WormBaseParasite"/>
        </authorList>
    </citation>
    <scope>IDENTIFICATION</scope>
</reference>
<dbReference type="WBParaSite" id="jg21567">
    <property type="protein sequence ID" value="jg21567"/>
    <property type="gene ID" value="jg21567"/>
</dbReference>
<feature type="transmembrane region" description="Helical" evidence="1">
    <location>
        <begin position="58"/>
        <end position="80"/>
    </location>
</feature>
<evidence type="ECO:0000313" key="3">
    <source>
        <dbReference type="WBParaSite" id="jg21567"/>
    </source>
</evidence>
<keyword evidence="1" id="KW-0472">Membrane</keyword>
<accession>A0A915DM98</accession>
<dbReference type="AlphaFoldDB" id="A0A915DM98"/>
<evidence type="ECO:0000256" key="1">
    <source>
        <dbReference type="SAM" id="Phobius"/>
    </source>
</evidence>
<evidence type="ECO:0000313" key="2">
    <source>
        <dbReference type="Proteomes" id="UP000887574"/>
    </source>
</evidence>
<name>A0A915DM98_9BILA</name>
<sequence>MAEPPILTVSTWVEKSRGLAFSLSMLFSAFFGSVYVLMPLVPLIFINPRIFRRLIDRLVGFWLVMPSGLMEFIFGVHLYVSGDAIEHSAPALIIMNHRTRLDWLFFW</sequence>
<dbReference type="SUPFAM" id="SSF69593">
    <property type="entry name" value="Glycerol-3-phosphate (1)-acyltransferase"/>
    <property type="match status" value="1"/>
</dbReference>
<feature type="transmembrane region" description="Helical" evidence="1">
    <location>
        <begin position="20"/>
        <end position="46"/>
    </location>
</feature>
<keyword evidence="2" id="KW-1185">Reference proteome</keyword>